<feature type="signal peptide" evidence="2">
    <location>
        <begin position="1"/>
        <end position="18"/>
    </location>
</feature>
<keyword evidence="5" id="KW-0640">Prion</keyword>
<keyword evidence="1" id="KW-0472">Membrane</keyword>
<feature type="transmembrane region" description="Helical" evidence="1">
    <location>
        <begin position="589"/>
        <end position="609"/>
    </location>
</feature>
<dbReference type="OrthoDB" id="504708at2759"/>
<protein>
    <submittedName>
        <fullName evidence="5">Prion-like-(Q/N-rich) domain-bearing protein 25</fullName>
    </submittedName>
</protein>
<accession>A0A7E5X4B2</accession>
<keyword evidence="1" id="KW-0812">Transmembrane</keyword>
<gene>
    <name evidence="5" type="primary">LOC113509016</name>
</gene>
<dbReference type="Pfam" id="PF01683">
    <property type="entry name" value="EB"/>
    <property type="match status" value="3"/>
</dbReference>
<evidence type="ECO:0000313" key="5">
    <source>
        <dbReference type="RefSeq" id="XP_026748053.1"/>
    </source>
</evidence>
<dbReference type="KEGG" id="tnl:113509016"/>
<reference evidence="5" key="1">
    <citation type="submission" date="2025-08" db="UniProtKB">
        <authorList>
            <consortium name="RefSeq"/>
        </authorList>
    </citation>
    <scope>IDENTIFICATION</scope>
</reference>
<evidence type="ECO:0000259" key="3">
    <source>
        <dbReference type="Pfam" id="PF01683"/>
    </source>
</evidence>
<keyword evidence="5" id="KW-0034">Amyloid</keyword>
<organism evidence="4 5">
    <name type="scientific">Trichoplusia ni</name>
    <name type="common">Cabbage looper</name>
    <dbReference type="NCBI Taxonomy" id="7111"/>
    <lineage>
        <taxon>Eukaryota</taxon>
        <taxon>Metazoa</taxon>
        <taxon>Ecdysozoa</taxon>
        <taxon>Arthropoda</taxon>
        <taxon>Hexapoda</taxon>
        <taxon>Insecta</taxon>
        <taxon>Pterygota</taxon>
        <taxon>Neoptera</taxon>
        <taxon>Endopterygota</taxon>
        <taxon>Lepidoptera</taxon>
        <taxon>Glossata</taxon>
        <taxon>Ditrysia</taxon>
        <taxon>Noctuoidea</taxon>
        <taxon>Noctuidae</taxon>
        <taxon>Plusiinae</taxon>
        <taxon>Trichoplusia</taxon>
    </lineage>
</organism>
<proteinExistence type="predicted"/>
<evidence type="ECO:0000256" key="1">
    <source>
        <dbReference type="SAM" id="Phobius"/>
    </source>
</evidence>
<feature type="domain" description="EB" evidence="3">
    <location>
        <begin position="482"/>
        <end position="533"/>
    </location>
</feature>
<dbReference type="GeneID" id="113509016"/>
<evidence type="ECO:0000256" key="2">
    <source>
        <dbReference type="SAM" id="SignalP"/>
    </source>
</evidence>
<feature type="chain" id="PRO_5028817036" evidence="2">
    <location>
        <begin position="19"/>
        <end position="610"/>
    </location>
</feature>
<evidence type="ECO:0000313" key="4">
    <source>
        <dbReference type="Proteomes" id="UP000322000"/>
    </source>
</evidence>
<dbReference type="Proteomes" id="UP000322000">
    <property type="component" value="Chromosome 3"/>
</dbReference>
<keyword evidence="2" id="KW-0732">Signal</keyword>
<name>A0A7E5X4B2_TRINI</name>
<keyword evidence="1" id="KW-1133">Transmembrane helix</keyword>
<keyword evidence="4" id="KW-1185">Reference proteome</keyword>
<dbReference type="InterPro" id="IPR006149">
    <property type="entry name" value="EB_dom"/>
</dbReference>
<feature type="domain" description="EB" evidence="3">
    <location>
        <begin position="401"/>
        <end position="448"/>
    </location>
</feature>
<dbReference type="PANTHER" id="PTHR39069:SF8">
    <property type="entry name" value="FI17111P1"/>
    <property type="match status" value="1"/>
</dbReference>
<dbReference type="PANTHER" id="PTHR39069">
    <property type="entry name" value="ECDYSONE-INDUCIBLE GENE E1, ISOFORM A"/>
    <property type="match status" value="1"/>
</dbReference>
<dbReference type="RefSeq" id="XP_026748053.1">
    <property type="nucleotide sequence ID" value="XM_026892252.1"/>
</dbReference>
<dbReference type="AlphaFoldDB" id="A0A7E5X4B2"/>
<sequence>MWSDRVFLVLGCILHSHSVVSLWSCTQNSDCSTTLGAICTNGDCVCPAGTQSILGGTVCGNAAPYYTSVCFEDHQCSHLVTNFECRLINEETGVRNCYCQEGFHYFLGRCWKSIDFGEPCNRDEECMSIMRDPFSLSCQEGTCACAAGYYERQRGECRQIANAPGQGCVLDEDCQFEGGVCNINNFQCVLATTLKSSQIKSDEPVLKYEDSPIQDFSANVTGTRNHGTPCGTGGTCNSPFVCSNLGACVCPTGYYASPNGAQCWAELGSPSTNQQCQGFLAQNINNVCKCPANVYYEENMRDCVKATRRVSDACVTDQMCHTFGSAARCGAPQEPFYLRSCECIPGQAVWDEERSMCRLFVGIGEACQVNSDCLAGNQEILCVENSEGVGICTCPEGTSPVDGLCLTSGLELGEQCQASAECSGTEHSVCEDSVCSCDADYQQIDNYCAPTIGGTCLVDDDCSIENTECVAQDDASALTCQCSEDYVSANDVCWPKLTSISTVCNVTAQCTTLLGPASTCVEASCECSPGYHYRDSGCWPQIGLFGSCSRNSECFLQEDSQRVVCRNSLCQCSFDYPYSEQLNTCVSSATMTLGSIFTIVLGVLYSIYLN</sequence>
<dbReference type="InParanoid" id="A0A7E5X4B2"/>
<feature type="domain" description="EB" evidence="3">
    <location>
        <begin position="99"/>
        <end position="157"/>
    </location>
</feature>